<comment type="similarity">
    <text evidence="2">Belongs to the OmpP1/FadL family.</text>
</comment>
<evidence type="ECO:0000256" key="2">
    <source>
        <dbReference type="ARBA" id="ARBA00008163"/>
    </source>
</evidence>
<dbReference type="OrthoDB" id="19849at2"/>
<dbReference type="AlphaFoldDB" id="A0A318KXH6"/>
<dbReference type="Proteomes" id="UP000247555">
    <property type="component" value="Unassembled WGS sequence"/>
</dbReference>
<dbReference type="GO" id="GO:0009279">
    <property type="term" value="C:cell outer membrane"/>
    <property type="evidence" value="ECO:0007669"/>
    <property type="project" value="UniProtKB-SubCell"/>
</dbReference>
<accession>A0A318KXH6</accession>
<dbReference type="EMBL" id="QJKI01000014">
    <property type="protein sequence ID" value="PXX77933.1"/>
    <property type="molecule type" value="Genomic_DNA"/>
</dbReference>
<dbReference type="RefSeq" id="WP_110391181.1">
    <property type="nucleotide sequence ID" value="NZ_QJKI01000014.1"/>
</dbReference>
<comment type="caution">
    <text evidence="9">The sequence shown here is derived from an EMBL/GenBank/DDBJ whole genome shotgun (WGS) entry which is preliminary data.</text>
</comment>
<keyword evidence="4" id="KW-0812">Transmembrane</keyword>
<evidence type="ECO:0000256" key="5">
    <source>
        <dbReference type="ARBA" id="ARBA00022729"/>
    </source>
</evidence>
<organism evidence="9 10">
    <name type="scientific">Rivihabitans pingtungensis</name>
    <dbReference type="NCBI Taxonomy" id="1054498"/>
    <lineage>
        <taxon>Bacteria</taxon>
        <taxon>Pseudomonadati</taxon>
        <taxon>Pseudomonadota</taxon>
        <taxon>Betaproteobacteria</taxon>
        <taxon>Neisseriales</taxon>
        <taxon>Aquaspirillaceae</taxon>
        <taxon>Rivihabitans</taxon>
    </lineage>
</organism>
<reference evidence="9 10" key="1">
    <citation type="submission" date="2018-05" db="EMBL/GenBank/DDBJ databases">
        <title>Genomic Encyclopedia of Type Strains, Phase IV (KMG-IV): sequencing the most valuable type-strain genomes for metagenomic binning, comparative biology and taxonomic classification.</title>
        <authorList>
            <person name="Goeker M."/>
        </authorList>
    </citation>
    <scope>NUCLEOTIDE SEQUENCE [LARGE SCALE GENOMIC DNA]</scope>
    <source>
        <strain evidence="9 10">DSM 29661</strain>
    </source>
</reference>
<evidence type="ECO:0000256" key="4">
    <source>
        <dbReference type="ARBA" id="ARBA00022692"/>
    </source>
</evidence>
<dbReference type="Gene3D" id="2.40.160.60">
    <property type="entry name" value="Outer membrane protein transport protein (OMPP1/FadL/TodX)"/>
    <property type="match status" value="1"/>
</dbReference>
<feature type="signal peptide" evidence="8">
    <location>
        <begin position="1"/>
        <end position="25"/>
    </location>
</feature>
<sequence>MKLNTLSLSIMTMGALAGASLTAHASGYHFGTQSVSAQATANASAAEATDATTLFYNPAGMTRLQGTNFSGALNLVAPSVKYNNASASYPTQPYAAQPLPNGATVPAGLNRAAAISGSTSGKLTDDLLAVPHMYLTHQLNDRVTVGVGIYVPFASETEYQRDSVLRYNVNQTSLTTIDINPTVAFKLNDQHSLAVGVIAQHAEASLRQYANFGGSANPALNSLLPGVGGGHGNSDGYAEVEGKDWGFGFNLGWMWEIDPSTRVGLSYRSAIKHSLKGTADWTTPATLAGQAAASRGYIDSDARVDIKTPESLSVHGFKQLDSKWAVMGDVTWTRHSRFDSLSINYSQPKSAPYSASNFAGQTADKTTLVPDWKDTWKVAVGATYQYSAPLQLRFGVAYDQSPVPDEQHRLSTMPDNDRIWLSFGGKYDLNKNSSINAAYSYIYIKNSKAQVNGYCGGSTAGAVNCVSSYTNGQADYKSHAHILGVQYNYQF</sequence>
<keyword evidence="10" id="KW-1185">Reference proteome</keyword>
<dbReference type="PANTHER" id="PTHR35093:SF8">
    <property type="entry name" value="OUTER MEMBRANE PROTEIN NMB0088-RELATED"/>
    <property type="match status" value="1"/>
</dbReference>
<feature type="chain" id="PRO_5016459910" evidence="8">
    <location>
        <begin position="26"/>
        <end position="491"/>
    </location>
</feature>
<evidence type="ECO:0000256" key="8">
    <source>
        <dbReference type="SAM" id="SignalP"/>
    </source>
</evidence>
<proteinExistence type="inferred from homology"/>
<comment type="subcellular location">
    <subcellularLocation>
        <location evidence="1">Cell outer membrane</location>
        <topology evidence="1">Multi-pass membrane protein</topology>
    </subcellularLocation>
</comment>
<evidence type="ECO:0000256" key="6">
    <source>
        <dbReference type="ARBA" id="ARBA00023136"/>
    </source>
</evidence>
<evidence type="ECO:0000313" key="9">
    <source>
        <dbReference type="EMBL" id="PXX77933.1"/>
    </source>
</evidence>
<dbReference type="Pfam" id="PF03349">
    <property type="entry name" value="Toluene_X"/>
    <property type="match status" value="1"/>
</dbReference>
<keyword evidence="6" id="KW-0472">Membrane</keyword>
<keyword evidence="7" id="KW-0998">Cell outer membrane</keyword>
<name>A0A318KXH6_9NEIS</name>
<evidence type="ECO:0000256" key="1">
    <source>
        <dbReference type="ARBA" id="ARBA00004571"/>
    </source>
</evidence>
<evidence type="ECO:0000256" key="7">
    <source>
        <dbReference type="ARBA" id="ARBA00023237"/>
    </source>
</evidence>
<dbReference type="SUPFAM" id="SSF56935">
    <property type="entry name" value="Porins"/>
    <property type="match status" value="1"/>
</dbReference>
<evidence type="ECO:0000313" key="10">
    <source>
        <dbReference type="Proteomes" id="UP000247555"/>
    </source>
</evidence>
<dbReference type="GO" id="GO:0015483">
    <property type="term" value="F:long-chain fatty acid transporting porin activity"/>
    <property type="evidence" value="ECO:0007669"/>
    <property type="project" value="TreeGrafter"/>
</dbReference>
<keyword evidence="3" id="KW-1134">Transmembrane beta strand</keyword>
<evidence type="ECO:0000256" key="3">
    <source>
        <dbReference type="ARBA" id="ARBA00022452"/>
    </source>
</evidence>
<keyword evidence="5 8" id="KW-0732">Signal</keyword>
<dbReference type="PANTHER" id="PTHR35093">
    <property type="entry name" value="OUTER MEMBRANE PROTEIN NMB0088-RELATED"/>
    <property type="match status" value="1"/>
</dbReference>
<protein>
    <submittedName>
        <fullName evidence="9">Long-chain fatty acid transport protein</fullName>
    </submittedName>
</protein>
<dbReference type="InterPro" id="IPR005017">
    <property type="entry name" value="OMPP1/FadL/TodX"/>
</dbReference>
<gene>
    <name evidence="9" type="ORF">DFR34_11420</name>
</gene>